<dbReference type="EMBL" id="CP077062">
    <property type="protein sequence ID" value="QWZ07390.1"/>
    <property type="molecule type" value="Genomic_DNA"/>
</dbReference>
<dbReference type="GO" id="GO:0016491">
    <property type="term" value="F:oxidoreductase activity"/>
    <property type="evidence" value="ECO:0007669"/>
    <property type="project" value="UniProtKB-KW"/>
</dbReference>
<dbReference type="InterPro" id="IPR002888">
    <property type="entry name" value="2Fe-2S-bd"/>
</dbReference>
<evidence type="ECO:0000256" key="5">
    <source>
        <dbReference type="ARBA" id="ARBA00023014"/>
    </source>
</evidence>
<dbReference type="CDD" id="cd00207">
    <property type="entry name" value="fer2"/>
    <property type="match status" value="1"/>
</dbReference>
<dbReference type="GO" id="GO:0051537">
    <property type="term" value="F:2 iron, 2 sulfur cluster binding"/>
    <property type="evidence" value="ECO:0007669"/>
    <property type="project" value="UniProtKB-KW"/>
</dbReference>
<evidence type="ECO:0000313" key="10">
    <source>
        <dbReference type="Proteomes" id="UP000683575"/>
    </source>
</evidence>
<comment type="pathway">
    <text evidence="6">Alkaloid degradation; nicotine degradation.</text>
</comment>
<gene>
    <name evidence="9" type="ORF">KRR39_18320</name>
</gene>
<keyword evidence="3" id="KW-0560">Oxidoreductase</keyword>
<evidence type="ECO:0000256" key="3">
    <source>
        <dbReference type="ARBA" id="ARBA00023002"/>
    </source>
</evidence>
<keyword evidence="10" id="KW-1185">Reference proteome</keyword>
<feature type="region of interest" description="Disordered" evidence="7">
    <location>
        <begin position="392"/>
        <end position="417"/>
    </location>
</feature>
<keyword evidence="4" id="KW-0408">Iron</keyword>
<dbReference type="CDD" id="cd07823">
    <property type="entry name" value="SRPBCC_5"/>
    <property type="match status" value="1"/>
</dbReference>
<dbReference type="Proteomes" id="UP000683575">
    <property type="component" value="Chromosome"/>
</dbReference>
<evidence type="ECO:0000256" key="7">
    <source>
        <dbReference type="SAM" id="MobiDB-lite"/>
    </source>
</evidence>
<dbReference type="InterPro" id="IPR010419">
    <property type="entry name" value="CO_DH_gsu"/>
</dbReference>
<dbReference type="GO" id="GO:0046872">
    <property type="term" value="F:metal ion binding"/>
    <property type="evidence" value="ECO:0007669"/>
    <property type="project" value="UniProtKB-KW"/>
</dbReference>
<evidence type="ECO:0000259" key="8">
    <source>
        <dbReference type="PROSITE" id="PS51085"/>
    </source>
</evidence>
<dbReference type="FunFam" id="3.10.20.30:FF:000020">
    <property type="entry name" value="Xanthine dehydrogenase iron-sulfur subunit"/>
    <property type="match status" value="1"/>
</dbReference>
<dbReference type="InterPro" id="IPR051452">
    <property type="entry name" value="Diverse_Oxidoreductases"/>
</dbReference>
<name>A0A975SWU2_9ACTN</name>
<dbReference type="RefSeq" id="WP_216938901.1">
    <property type="nucleotide sequence ID" value="NZ_CP077062.1"/>
</dbReference>
<dbReference type="PROSITE" id="PS00197">
    <property type="entry name" value="2FE2S_FER_1"/>
    <property type="match status" value="1"/>
</dbReference>
<keyword evidence="5" id="KW-0411">Iron-sulfur</keyword>
<sequence length="417" mass="44392">MSLPYAYARTEADDTVDVTMTVNGSEVTLSLPARITLSDALRDHLGLTGTHVGCEHGICGMCTILVDGQASRACLLFAVQLEGAEITTVEGLGRQDDLHPLQESFSKHHALQCGFCTPGFLMSSYDLLTHEPDVATEDLPEELSGVLCRCTGYRNIIDAVDEVAHAHRDGLPGPGNCAQRTLVGRTPSGAGPAAAAEVATAAVPGHHPDEIALPTGEPTITVDVTSQLESAPTEVAQVFGDIRLLARCLPGAELTDELGDDWYRGRARIALGPVRLSFDGMAQVLEQRDDRLVLRAQGKDTGGGSAQAEIVMSATPAGTGVSLHAEARVFLTGRVASFGRSLAGDVSRRMFEDFARGMDRAAAGAEPDVGAKPPGAVAILVGALSDRARARLRSLRQRSRDRTTRRDRRRTPSRDER</sequence>
<reference evidence="9" key="1">
    <citation type="submission" date="2021-06" db="EMBL/GenBank/DDBJ databases">
        <title>Complete genome sequence of Nocardioides sp. G188.</title>
        <authorList>
            <person name="Im W.-T."/>
        </authorList>
    </citation>
    <scope>NUCLEOTIDE SEQUENCE</scope>
    <source>
        <strain evidence="9">G188</strain>
    </source>
</reference>
<feature type="compositionally biased region" description="Basic and acidic residues" evidence="7">
    <location>
        <begin position="398"/>
        <end position="417"/>
    </location>
</feature>
<organism evidence="9 10">
    <name type="scientific">Nocardioides panacis</name>
    <dbReference type="NCBI Taxonomy" id="2849501"/>
    <lineage>
        <taxon>Bacteria</taxon>
        <taxon>Bacillati</taxon>
        <taxon>Actinomycetota</taxon>
        <taxon>Actinomycetes</taxon>
        <taxon>Propionibacteriales</taxon>
        <taxon>Nocardioidaceae</taxon>
        <taxon>Nocardioides</taxon>
    </lineage>
</organism>
<proteinExistence type="predicted"/>
<dbReference type="PROSITE" id="PS51085">
    <property type="entry name" value="2FE2S_FER_2"/>
    <property type="match status" value="1"/>
</dbReference>
<evidence type="ECO:0000256" key="2">
    <source>
        <dbReference type="ARBA" id="ARBA00022723"/>
    </source>
</evidence>
<dbReference type="PANTHER" id="PTHR44379:SF8">
    <property type="entry name" value="XANTHINE DEHYDROGENASE IRON-SULFUR-BINDING SUBUNIT XDHC-RELATED"/>
    <property type="match status" value="1"/>
</dbReference>
<evidence type="ECO:0000313" key="9">
    <source>
        <dbReference type="EMBL" id="QWZ07390.1"/>
    </source>
</evidence>
<feature type="domain" description="2Fe-2S ferredoxin-type" evidence="8">
    <location>
        <begin position="16"/>
        <end position="92"/>
    </location>
</feature>
<evidence type="ECO:0000256" key="1">
    <source>
        <dbReference type="ARBA" id="ARBA00022714"/>
    </source>
</evidence>
<dbReference type="Pfam" id="PF00111">
    <property type="entry name" value="Fer2"/>
    <property type="match status" value="1"/>
</dbReference>
<dbReference type="AlphaFoldDB" id="A0A975SWU2"/>
<dbReference type="InterPro" id="IPR001041">
    <property type="entry name" value="2Fe-2S_ferredoxin-type"/>
</dbReference>
<dbReference type="KEGG" id="nps:KRR39_18320"/>
<accession>A0A975SWU2</accession>
<keyword evidence="1" id="KW-0001">2Fe-2S</keyword>
<dbReference type="InterPro" id="IPR006058">
    <property type="entry name" value="2Fe2S_fd_BS"/>
</dbReference>
<protein>
    <submittedName>
        <fullName evidence="9">2Fe-2S iron-sulfur cluster binding domain-containing protein</fullName>
    </submittedName>
</protein>
<dbReference type="Pfam" id="PF06240">
    <property type="entry name" value="COXG"/>
    <property type="match status" value="1"/>
</dbReference>
<dbReference type="Pfam" id="PF01799">
    <property type="entry name" value="Fer2_2"/>
    <property type="match status" value="1"/>
</dbReference>
<evidence type="ECO:0000256" key="4">
    <source>
        <dbReference type="ARBA" id="ARBA00023004"/>
    </source>
</evidence>
<evidence type="ECO:0000256" key="6">
    <source>
        <dbReference type="ARBA" id="ARBA00060707"/>
    </source>
</evidence>
<keyword evidence="2" id="KW-0479">Metal-binding</keyword>
<dbReference type="PANTHER" id="PTHR44379">
    <property type="entry name" value="OXIDOREDUCTASE WITH IRON-SULFUR SUBUNIT"/>
    <property type="match status" value="1"/>
</dbReference>